<dbReference type="Proteomes" id="UP000735302">
    <property type="component" value="Unassembled WGS sequence"/>
</dbReference>
<keyword evidence="2" id="KW-1185">Reference proteome</keyword>
<accession>A0AAV4B2P1</accession>
<comment type="caution">
    <text evidence="1">The sequence shown here is derived from an EMBL/GenBank/DDBJ whole genome shotgun (WGS) entry which is preliminary data.</text>
</comment>
<reference evidence="1 2" key="1">
    <citation type="journal article" date="2021" name="Elife">
        <title>Chloroplast acquisition without the gene transfer in kleptoplastic sea slugs, Plakobranchus ocellatus.</title>
        <authorList>
            <person name="Maeda T."/>
            <person name="Takahashi S."/>
            <person name="Yoshida T."/>
            <person name="Shimamura S."/>
            <person name="Takaki Y."/>
            <person name="Nagai Y."/>
            <person name="Toyoda A."/>
            <person name="Suzuki Y."/>
            <person name="Arimoto A."/>
            <person name="Ishii H."/>
            <person name="Satoh N."/>
            <person name="Nishiyama T."/>
            <person name="Hasebe M."/>
            <person name="Maruyama T."/>
            <person name="Minagawa J."/>
            <person name="Obokata J."/>
            <person name="Shigenobu S."/>
        </authorList>
    </citation>
    <scope>NUCLEOTIDE SEQUENCE [LARGE SCALE GENOMIC DNA]</scope>
</reference>
<evidence type="ECO:0000313" key="2">
    <source>
        <dbReference type="Proteomes" id="UP000735302"/>
    </source>
</evidence>
<evidence type="ECO:0000313" key="1">
    <source>
        <dbReference type="EMBL" id="GFO13482.1"/>
    </source>
</evidence>
<organism evidence="1 2">
    <name type="scientific">Plakobranchus ocellatus</name>
    <dbReference type="NCBI Taxonomy" id="259542"/>
    <lineage>
        <taxon>Eukaryota</taxon>
        <taxon>Metazoa</taxon>
        <taxon>Spiralia</taxon>
        <taxon>Lophotrochozoa</taxon>
        <taxon>Mollusca</taxon>
        <taxon>Gastropoda</taxon>
        <taxon>Heterobranchia</taxon>
        <taxon>Euthyneura</taxon>
        <taxon>Panpulmonata</taxon>
        <taxon>Sacoglossa</taxon>
        <taxon>Placobranchoidea</taxon>
        <taxon>Plakobranchidae</taxon>
        <taxon>Plakobranchus</taxon>
    </lineage>
</organism>
<name>A0AAV4B2P1_9GAST</name>
<proteinExistence type="predicted"/>
<sequence>MHPKIQNATLKCYSDTEEGFFQHPDTGENITTVASNRLPPVVIFAIGLPDLKIREDDEGKYVVAKCSADVGPDGVLQWELLVSDWLNFCWIVDTEAKVSGSHPPFMSWSNYTNVDLIVYSDVTGPRIISEVKFMKPQGWKESNLRCNVDNPDRDNIIRPEDKPKMKAYKPCKKIEYI</sequence>
<dbReference type="AlphaFoldDB" id="A0AAV4B2P1"/>
<protein>
    <recommendedName>
        <fullName evidence="3">Ig-like domain-containing protein</fullName>
    </recommendedName>
</protein>
<dbReference type="EMBL" id="BLXT01004491">
    <property type="protein sequence ID" value="GFO13482.1"/>
    <property type="molecule type" value="Genomic_DNA"/>
</dbReference>
<evidence type="ECO:0008006" key="3">
    <source>
        <dbReference type="Google" id="ProtNLM"/>
    </source>
</evidence>
<gene>
    <name evidence="1" type="ORF">PoB_003998700</name>
</gene>